<reference evidence="2" key="1">
    <citation type="submission" date="2023-02" db="EMBL/GenBank/DDBJ databases">
        <title>Description of Herbaspirillum huttiense subsp. nephrolepsisexaltata and Herbaspirillum huttiense subsp. lycopersicon.</title>
        <authorList>
            <person name="Poudel M."/>
            <person name="Sharma A."/>
            <person name="Goss E."/>
            <person name="Tapia J.H."/>
            <person name="Harmon C.M."/>
            <person name="Jones J.B."/>
        </authorList>
    </citation>
    <scope>NUCLEOTIDE SEQUENCE</scope>
    <source>
        <strain evidence="2">NC40101</strain>
    </source>
</reference>
<protein>
    <submittedName>
        <fullName evidence="2">PepSY domain-containing protein</fullName>
    </submittedName>
</protein>
<dbReference type="PANTHER" id="PTHR34219">
    <property type="entry name" value="IRON-REGULATED INNER MEMBRANE PROTEIN-RELATED"/>
    <property type="match status" value="1"/>
</dbReference>
<organism evidence="2">
    <name type="scientific">Herbaspirillum huttiense subsp. nephrolepidis</name>
    <dbReference type="NCBI Taxonomy" id="3075126"/>
    <lineage>
        <taxon>Bacteria</taxon>
        <taxon>Pseudomonadati</taxon>
        <taxon>Pseudomonadota</taxon>
        <taxon>Betaproteobacteria</taxon>
        <taxon>Burkholderiales</taxon>
        <taxon>Oxalobacteraceae</taxon>
        <taxon>Herbaspirillum</taxon>
    </lineage>
</organism>
<feature type="transmembrane region" description="Helical" evidence="1">
    <location>
        <begin position="205"/>
        <end position="230"/>
    </location>
</feature>
<accession>A0AAE4G962</accession>
<feature type="transmembrane region" description="Helical" evidence="1">
    <location>
        <begin position="250"/>
        <end position="270"/>
    </location>
</feature>
<dbReference type="InterPro" id="IPR005625">
    <property type="entry name" value="PepSY-ass_TM"/>
</dbReference>
<sequence>MKKLTGSLRRWTYLTHRWCGVAGCLLMALWFVSGMVMLFIGYPKLTPWDRLAALPALSAAPQLPSQAMGDGTVSRLVLNAASGQARYIVQRADGSLTSVDASTGVQAEGYSSAAALRSARVFSGSDDVLYLGSIDEDRWTHSGSLNPHRPLHMVQVGDVAQTLLYVSSRTGEVVMQASQSQRMWNYVGAWLHWLYPLKNQSRDPVWSWTVIALSAGCVLVACSGIVVGLWRWRFARPYKSGSRSPFAPGWMRWHHLLGLGFAAITLTWIFSGLMSMNPLGIFSPAQLPNLARYDGAIVSRQHMDRTPTDILQALQRDGFRAVELEWKNLGGNCFVLARDAADGTRIVTTDAQGLLVQRRWPQAVLQEAAAMLLPAKLMQAELLDGGDAYYYHRAPEAMMGGAERRLPVLRLRFDDAGSTLVYIDPATGQVVFSADRAQRLGRWLFSFLHSWDLHFMLAAVGWREAVLILLSLGGLGLSVSGIVIGVRRVDRKMRSRN</sequence>
<dbReference type="PANTHER" id="PTHR34219:SF6">
    <property type="entry name" value="BLR3280 PROTEIN"/>
    <property type="match status" value="1"/>
</dbReference>
<keyword evidence="1" id="KW-0472">Membrane</keyword>
<proteinExistence type="predicted"/>
<gene>
    <name evidence="2" type="ORF">RJN63_14725</name>
</gene>
<dbReference type="EMBL" id="JAVRAA010000007">
    <property type="protein sequence ID" value="MDT0338097.1"/>
    <property type="molecule type" value="Genomic_DNA"/>
</dbReference>
<name>A0AAE4G962_9BURK</name>
<keyword evidence="1" id="KW-1133">Transmembrane helix</keyword>
<comment type="caution">
    <text evidence="2">The sequence shown here is derived from an EMBL/GenBank/DDBJ whole genome shotgun (WGS) entry which is preliminary data.</text>
</comment>
<feature type="transmembrane region" description="Helical" evidence="1">
    <location>
        <begin position="20"/>
        <end position="42"/>
    </location>
</feature>
<feature type="transmembrane region" description="Helical" evidence="1">
    <location>
        <begin position="466"/>
        <end position="486"/>
    </location>
</feature>
<dbReference type="Pfam" id="PF03929">
    <property type="entry name" value="PepSY_TM"/>
    <property type="match status" value="1"/>
</dbReference>
<evidence type="ECO:0000313" key="2">
    <source>
        <dbReference type="EMBL" id="MDT0338097.1"/>
    </source>
</evidence>
<dbReference type="RefSeq" id="WP_310837801.1">
    <property type="nucleotide sequence ID" value="NZ_JAVLSM010000008.1"/>
</dbReference>
<keyword evidence="1" id="KW-0812">Transmembrane</keyword>
<evidence type="ECO:0000256" key="1">
    <source>
        <dbReference type="SAM" id="Phobius"/>
    </source>
</evidence>
<dbReference type="AlphaFoldDB" id="A0AAE4G962"/>